<dbReference type="SMART" id="SM00906">
    <property type="entry name" value="Fungal_trans"/>
    <property type="match status" value="1"/>
</dbReference>
<name>A0ABP1CGA9_9APHY</name>
<dbReference type="Pfam" id="PF04082">
    <property type="entry name" value="Fungal_trans"/>
    <property type="match status" value="1"/>
</dbReference>
<dbReference type="CDD" id="cd12148">
    <property type="entry name" value="fungal_TF_MHR"/>
    <property type="match status" value="1"/>
</dbReference>
<keyword evidence="3" id="KW-0539">Nucleus</keyword>
<feature type="region of interest" description="Disordered" evidence="5">
    <location>
        <begin position="1"/>
        <end position="31"/>
    </location>
</feature>
<evidence type="ECO:0000256" key="3">
    <source>
        <dbReference type="ARBA" id="ARBA00023242"/>
    </source>
</evidence>
<sequence length="843" mass="94529">MSPANANGGPSRQLSGDKPANGEVKQRKRPGRVPVSCAECRRLKLRCDRKVPCETCVKRGCSAICPEGSLTTGKGNRLALADADELHKKVERLRNRVTTLEDALRKLQAAVSDDPHPLLQEGAADPKDDTMRQAAACGPSLSPEDEEFLDAFGTLTLGLRGESRFFGQTSRSEYLIHAPEYVPPCDPSTFVHLTPELVNVATGSLEMLCSDPEIKKQVLSRLPSLSRACRLCDLFVEYGDYLWCSLPRNQLFDEILGVIYRGTPASECNDLLSTHAVSLLFMVFALASLFDQSLPPYSTEAQEYYLLARAALRFAPPIQDTTLWSIQALVYMALFMEYCDCRPDHSTSHKAWIHTGFAVKLGHGIGLHVNSARWKLDEEATQRRSNVFWQLFLTDTWISFGFGRPPSISLSYVDCTMPKDTEEYINSEGHKEWSFHSWTWQYSKVLHTVMSTAFGCKIPPYSTVIDLDRKVRDFPIPWRMRVKCGLPEEINVSPALRIQRWLVMSCKESTLLNLHRPYFAQALNEQPQDLLRHRYGPSVMAIYRSGWRLIEGLKETWKKVPDVLSRMSLPWSQSLSGAIVMCLLVTRAPTSTLAQASLQELDRVCELFEQAVDSKIAANNVTIIQKLRRQAHEAMEKAESQDKSNPAFNELNQFGGKTHVLTAEYDVHFNDVRTSANGSISAPVLDVNATIGTISADAIHPTIVQDLRSFDGMNLDFPSLLGTMALGLPQSLDQQQPQQQQQQLPPQPQEMQPQNVQFNHSVFDGQYVRSFPDVYLGEDLFSAATPSSFSTAVLRGTAWFLGQPWTCFLLPLCCIILLCSPIHVTATLYRSIRVRSLLYTDVL</sequence>
<evidence type="ECO:0000256" key="5">
    <source>
        <dbReference type="SAM" id="MobiDB-lite"/>
    </source>
</evidence>
<dbReference type="InterPro" id="IPR036864">
    <property type="entry name" value="Zn2-C6_fun-type_DNA-bd_sf"/>
</dbReference>
<gene>
    <name evidence="8" type="ORF">GFSPODELE1_LOCUS438</name>
</gene>
<evidence type="ECO:0000259" key="6">
    <source>
        <dbReference type="PROSITE" id="PS50048"/>
    </source>
</evidence>
<evidence type="ECO:0000313" key="8">
    <source>
        <dbReference type="EMBL" id="CAL1694715.1"/>
    </source>
</evidence>
<dbReference type="EMBL" id="OZ037944">
    <property type="protein sequence ID" value="CAL1694715.1"/>
    <property type="molecule type" value="Genomic_DNA"/>
</dbReference>
<reference evidence="9" key="1">
    <citation type="submission" date="2024-04" db="EMBL/GenBank/DDBJ databases">
        <authorList>
            <person name="Shaw F."/>
            <person name="Minotto A."/>
        </authorList>
    </citation>
    <scope>NUCLEOTIDE SEQUENCE [LARGE SCALE GENOMIC DNA]</scope>
</reference>
<feature type="compositionally biased region" description="Polar residues" evidence="5">
    <location>
        <begin position="1"/>
        <end position="14"/>
    </location>
</feature>
<comment type="subcellular location">
    <subcellularLocation>
        <location evidence="1">Nucleus</location>
    </subcellularLocation>
</comment>
<accession>A0ABP1CGA9</accession>
<keyword evidence="4" id="KW-0175">Coiled coil</keyword>
<evidence type="ECO:0008006" key="10">
    <source>
        <dbReference type="Google" id="ProtNLM"/>
    </source>
</evidence>
<dbReference type="SUPFAM" id="SSF57701">
    <property type="entry name" value="Zn2/Cys6 DNA-binding domain"/>
    <property type="match status" value="1"/>
</dbReference>
<dbReference type="InterPro" id="IPR050613">
    <property type="entry name" value="Sec_Metabolite_Reg"/>
</dbReference>
<dbReference type="Proteomes" id="UP001497453">
    <property type="component" value="Chromosome 1"/>
</dbReference>
<evidence type="ECO:0000259" key="7">
    <source>
        <dbReference type="PROSITE" id="PS51379"/>
    </source>
</evidence>
<evidence type="ECO:0000256" key="1">
    <source>
        <dbReference type="ARBA" id="ARBA00004123"/>
    </source>
</evidence>
<dbReference type="PROSITE" id="PS51379">
    <property type="entry name" value="4FE4S_FER_2"/>
    <property type="match status" value="1"/>
</dbReference>
<dbReference type="PROSITE" id="PS50048">
    <property type="entry name" value="ZN2_CY6_FUNGAL_2"/>
    <property type="match status" value="1"/>
</dbReference>
<evidence type="ECO:0000256" key="4">
    <source>
        <dbReference type="SAM" id="Coils"/>
    </source>
</evidence>
<feature type="domain" description="Zn(2)-C6 fungal-type" evidence="6">
    <location>
        <begin position="36"/>
        <end position="65"/>
    </location>
</feature>
<dbReference type="PANTHER" id="PTHR31001:SF56">
    <property type="entry name" value="ZN(2)-C6 FUNGAL-TYPE DOMAIN-CONTAINING PROTEIN"/>
    <property type="match status" value="1"/>
</dbReference>
<dbReference type="Gene3D" id="4.10.240.10">
    <property type="entry name" value="Zn(2)-C6 fungal-type DNA-binding domain"/>
    <property type="match status" value="1"/>
</dbReference>
<proteinExistence type="predicted"/>
<feature type="region of interest" description="Disordered" evidence="5">
    <location>
        <begin position="732"/>
        <end position="751"/>
    </location>
</feature>
<dbReference type="InterPro" id="IPR017896">
    <property type="entry name" value="4Fe4S_Fe-S-bd"/>
</dbReference>
<keyword evidence="9" id="KW-1185">Reference proteome</keyword>
<dbReference type="PANTHER" id="PTHR31001">
    <property type="entry name" value="UNCHARACTERIZED TRANSCRIPTIONAL REGULATORY PROTEIN"/>
    <property type="match status" value="1"/>
</dbReference>
<keyword evidence="2" id="KW-0479">Metal-binding</keyword>
<dbReference type="InterPro" id="IPR001138">
    <property type="entry name" value="Zn2Cys6_DnaBD"/>
</dbReference>
<feature type="domain" description="4Fe-4S ferredoxin-type" evidence="7">
    <location>
        <begin position="43"/>
        <end position="75"/>
    </location>
</feature>
<evidence type="ECO:0000256" key="2">
    <source>
        <dbReference type="ARBA" id="ARBA00022723"/>
    </source>
</evidence>
<organism evidence="8 9">
    <name type="scientific">Somion occarium</name>
    <dbReference type="NCBI Taxonomy" id="3059160"/>
    <lineage>
        <taxon>Eukaryota</taxon>
        <taxon>Fungi</taxon>
        <taxon>Dikarya</taxon>
        <taxon>Basidiomycota</taxon>
        <taxon>Agaricomycotina</taxon>
        <taxon>Agaricomycetes</taxon>
        <taxon>Polyporales</taxon>
        <taxon>Cerrenaceae</taxon>
        <taxon>Somion</taxon>
    </lineage>
</organism>
<evidence type="ECO:0000313" key="9">
    <source>
        <dbReference type="Proteomes" id="UP001497453"/>
    </source>
</evidence>
<feature type="coiled-coil region" evidence="4">
    <location>
        <begin position="76"/>
        <end position="110"/>
    </location>
</feature>
<protein>
    <recommendedName>
        <fullName evidence="10">Zn(2)-C6 fungal-type domain-containing protein</fullName>
    </recommendedName>
</protein>
<dbReference type="InterPro" id="IPR007219">
    <property type="entry name" value="XnlR_reg_dom"/>
</dbReference>
<dbReference type="SMART" id="SM00066">
    <property type="entry name" value="GAL4"/>
    <property type="match status" value="1"/>
</dbReference>
<dbReference type="PROSITE" id="PS00463">
    <property type="entry name" value="ZN2_CY6_FUNGAL_1"/>
    <property type="match status" value="1"/>
</dbReference>
<dbReference type="CDD" id="cd00067">
    <property type="entry name" value="GAL4"/>
    <property type="match status" value="1"/>
</dbReference>